<dbReference type="GO" id="GO:0031623">
    <property type="term" value="P:receptor internalization"/>
    <property type="evidence" value="ECO:0007669"/>
    <property type="project" value="TreeGrafter"/>
</dbReference>
<keyword evidence="10" id="KW-0832">Ubl conjugation</keyword>
<protein>
    <recommendedName>
        <fullName evidence="4">HECT-type E3 ubiquitin transferase</fullName>
        <ecNumber evidence="4">2.3.2.26</ecNumber>
    </recommendedName>
</protein>
<dbReference type="FunFam" id="2.20.70.10:FF:000006">
    <property type="entry name" value="E3 ubiquitin-protein ligase NEDD4-like protein"/>
    <property type="match status" value="1"/>
</dbReference>
<evidence type="ECO:0000259" key="13">
    <source>
        <dbReference type="PROSITE" id="PS50020"/>
    </source>
</evidence>
<dbReference type="STRING" id="9009.A0A226N3Y7"/>
<dbReference type="GO" id="GO:0048814">
    <property type="term" value="P:regulation of dendrite morphogenesis"/>
    <property type="evidence" value="ECO:0007669"/>
    <property type="project" value="TreeGrafter"/>
</dbReference>
<dbReference type="Gene3D" id="3.30.2160.10">
    <property type="entry name" value="Hect, E3 ligase catalytic domain"/>
    <property type="match status" value="1"/>
</dbReference>
<dbReference type="GO" id="GO:0005737">
    <property type="term" value="C:cytoplasm"/>
    <property type="evidence" value="ECO:0007669"/>
    <property type="project" value="UniProtKB-SubCell"/>
</dbReference>
<dbReference type="GO" id="GO:0019871">
    <property type="term" value="F:sodium channel inhibitor activity"/>
    <property type="evidence" value="ECO:0007669"/>
    <property type="project" value="TreeGrafter"/>
</dbReference>
<feature type="active site" description="Glycyl thioester intermediate" evidence="11">
    <location>
        <position position="511"/>
    </location>
</feature>
<reference evidence="15 16" key="1">
    <citation type="submission" date="2016-07" db="EMBL/GenBank/DDBJ databases">
        <title>Disparate Historic Effective Population Sizes Predicted by Modern Levels of Genome Diversity for the Scaled Quail (Callipepla squamata) and the Northern Bobwhite (Colinus virginianus): Inferences from First and Second Generation Draft Genome Assemblies for Sympatric New World Quail.</title>
        <authorList>
            <person name="Oldeschulte D.L."/>
            <person name="Halley Y.A."/>
            <person name="Bhattarai E.K."/>
            <person name="Brashear W.A."/>
            <person name="Hill J."/>
            <person name="Metz R.P."/>
            <person name="Johnson C.D."/>
            <person name="Rollins D."/>
            <person name="Peterson M.J."/>
            <person name="Bickhart D.M."/>
            <person name="Decker J.E."/>
            <person name="Seabury C.M."/>
        </authorList>
    </citation>
    <scope>NUCLEOTIDE SEQUENCE [LARGE SCALE GENOMIC DNA]</scope>
    <source>
        <strain evidence="15 16">Texas</strain>
        <tissue evidence="15">Leg muscle</tissue>
    </source>
</reference>
<keyword evidence="7" id="KW-0808">Transferase</keyword>
<comment type="caution">
    <text evidence="15">The sequence shown here is derived from an EMBL/GenBank/DDBJ whole genome shotgun (WGS) entry which is preliminary data.</text>
</comment>
<dbReference type="PROSITE" id="PS50020">
    <property type="entry name" value="WW_DOMAIN_2"/>
    <property type="match status" value="1"/>
</dbReference>
<dbReference type="SUPFAM" id="SSF56204">
    <property type="entry name" value="Hect, E3 ligase catalytic domain"/>
    <property type="match status" value="1"/>
</dbReference>
<evidence type="ECO:0000256" key="8">
    <source>
        <dbReference type="ARBA" id="ARBA00022737"/>
    </source>
</evidence>
<dbReference type="InterPro" id="IPR000569">
    <property type="entry name" value="HECT_dom"/>
</dbReference>
<feature type="compositionally biased region" description="Polar residues" evidence="12">
    <location>
        <begin position="7"/>
        <end position="35"/>
    </location>
</feature>
<dbReference type="GO" id="GO:0016567">
    <property type="term" value="P:protein ubiquitination"/>
    <property type="evidence" value="ECO:0007669"/>
    <property type="project" value="UniProtKB-UniPathway"/>
</dbReference>
<comment type="pathway">
    <text evidence="3">Protein modification; protein ubiquitination.</text>
</comment>
<dbReference type="GO" id="GO:0051049">
    <property type="term" value="P:regulation of transport"/>
    <property type="evidence" value="ECO:0007669"/>
    <property type="project" value="UniProtKB-ARBA"/>
</dbReference>
<evidence type="ECO:0000259" key="14">
    <source>
        <dbReference type="PROSITE" id="PS50237"/>
    </source>
</evidence>
<feature type="region of interest" description="Disordered" evidence="12">
    <location>
        <begin position="1"/>
        <end position="37"/>
    </location>
</feature>
<dbReference type="GO" id="GO:0007528">
    <property type="term" value="P:neuromuscular junction development"/>
    <property type="evidence" value="ECO:0007669"/>
    <property type="project" value="TreeGrafter"/>
</dbReference>
<dbReference type="InterPro" id="IPR001202">
    <property type="entry name" value="WW_dom"/>
</dbReference>
<dbReference type="FunFam" id="3.90.1750.10:FF:000001">
    <property type="entry name" value="E3 ubiquitin-protein ligase NEDD4-like"/>
    <property type="match status" value="1"/>
</dbReference>
<evidence type="ECO:0000256" key="5">
    <source>
        <dbReference type="ARBA" id="ARBA00022490"/>
    </source>
</evidence>
<comment type="subcellular location">
    <subcellularLocation>
        <location evidence="2">Cytoplasm</location>
    </subcellularLocation>
</comment>
<dbReference type="FunFam" id="3.90.1750.10:FF:000026">
    <property type="entry name" value="E3 ubiquitin-protein ligase HACE1"/>
    <property type="match status" value="1"/>
</dbReference>
<organism evidence="15 16">
    <name type="scientific">Callipepla squamata</name>
    <name type="common">Scaled quail</name>
    <dbReference type="NCBI Taxonomy" id="9009"/>
    <lineage>
        <taxon>Eukaryota</taxon>
        <taxon>Metazoa</taxon>
        <taxon>Chordata</taxon>
        <taxon>Craniata</taxon>
        <taxon>Vertebrata</taxon>
        <taxon>Euteleostomi</taxon>
        <taxon>Archelosauria</taxon>
        <taxon>Archosauria</taxon>
        <taxon>Dinosauria</taxon>
        <taxon>Saurischia</taxon>
        <taxon>Theropoda</taxon>
        <taxon>Coelurosauria</taxon>
        <taxon>Aves</taxon>
        <taxon>Neognathae</taxon>
        <taxon>Galloanserae</taxon>
        <taxon>Galliformes</taxon>
        <taxon>Odontophoridae</taxon>
        <taxon>Callipepla</taxon>
    </lineage>
</organism>
<dbReference type="GO" id="GO:0032801">
    <property type="term" value="P:receptor catabolic process"/>
    <property type="evidence" value="ECO:0007669"/>
    <property type="project" value="TreeGrafter"/>
</dbReference>
<dbReference type="PANTHER" id="PTHR11254">
    <property type="entry name" value="HECT DOMAIN UBIQUITIN-PROTEIN LIGASE"/>
    <property type="match status" value="1"/>
</dbReference>
<evidence type="ECO:0000256" key="4">
    <source>
        <dbReference type="ARBA" id="ARBA00012485"/>
    </source>
</evidence>
<dbReference type="PROSITE" id="PS50237">
    <property type="entry name" value="HECT"/>
    <property type="match status" value="1"/>
</dbReference>
<dbReference type="InterPro" id="IPR036020">
    <property type="entry name" value="WW_dom_sf"/>
</dbReference>
<dbReference type="SMART" id="SM00456">
    <property type="entry name" value="WW"/>
    <property type="match status" value="1"/>
</dbReference>
<dbReference type="Pfam" id="PF00632">
    <property type="entry name" value="HECT"/>
    <property type="match status" value="1"/>
</dbReference>
<dbReference type="GO" id="GO:0043197">
    <property type="term" value="C:dendritic spine"/>
    <property type="evidence" value="ECO:0007669"/>
    <property type="project" value="TreeGrafter"/>
</dbReference>
<dbReference type="InterPro" id="IPR050409">
    <property type="entry name" value="E3_ubiq-protein_ligase"/>
</dbReference>
<evidence type="ECO:0000313" key="16">
    <source>
        <dbReference type="Proteomes" id="UP000198323"/>
    </source>
</evidence>
<evidence type="ECO:0000256" key="7">
    <source>
        <dbReference type="ARBA" id="ARBA00022679"/>
    </source>
</evidence>
<dbReference type="GO" id="GO:0031175">
    <property type="term" value="P:neuron projection development"/>
    <property type="evidence" value="ECO:0007669"/>
    <property type="project" value="TreeGrafter"/>
</dbReference>
<dbReference type="CDD" id="cd00078">
    <property type="entry name" value="HECTc"/>
    <property type="match status" value="1"/>
</dbReference>
<keyword evidence="5" id="KW-0963">Cytoplasm</keyword>
<evidence type="ECO:0000256" key="3">
    <source>
        <dbReference type="ARBA" id="ARBA00004906"/>
    </source>
</evidence>
<dbReference type="Gene3D" id="2.20.70.10">
    <property type="match status" value="1"/>
</dbReference>
<name>A0A226N3Y7_CALSU</name>
<evidence type="ECO:0000256" key="11">
    <source>
        <dbReference type="PROSITE-ProRule" id="PRU00104"/>
    </source>
</evidence>
<comment type="catalytic activity">
    <reaction evidence="1">
        <text>S-ubiquitinyl-[E2 ubiquitin-conjugating enzyme]-L-cysteine + [acceptor protein]-L-lysine = [E2 ubiquitin-conjugating enzyme]-L-cysteine + N(6)-ubiquitinyl-[acceptor protein]-L-lysine.</text>
        <dbReference type="EC" id="2.3.2.26"/>
    </reaction>
</comment>
<keyword evidence="8" id="KW-0677">Repeat</keyword>
<dbReference type="UniPathway" id="UPA00143"/>
<dbReference type="GO" id="GO:0006511">
    <property type="term" value="P:ubiquitin-dependent protein catabolic process"/>
    <property type="evidence" value="ECO:0007669"/>
    <property type="project" value="TreeGrafter"/>
</dbReference>
<dbReference type="AlphaFoldDB" id="A0A226N3Y7"/>
<dbReference type="FunFam" id="3.30.2160.10:FF:000001">
    <property type="entry name" value="E3 ubiquitin-protein ligase NEDD4-like"/>
    <property type="match status" value="1"/>
</dbReference>
<sequence>MEAGQLLTAQNTSIARQPQATSGDASQQSSNQQPEMEQGFLPKGWEVRHAPNGRPFFIDHNTKTTTWEDPRLKIPPHLRRKTSLDPVDLGPLPVGVQFYLVFCLSPLIILLWLPKSGEVIMKYLADTKKTQWEDPRLQNVAITGPVSFFFIALSHSSRAVPYSRDYKRKYEFFRKKLKKQSDIPNRFEMKIHRTTILEDSYRRIIAVKRADFLKARLWIEFDGEKGLDYGGVAREWFFLLSKEMFNPYYGLFEYSATDNYTLQINPNSGLCNEDHLSYFKFIGRVAGMAVYHGKLLDAFFIRPFYKMMLQKPITLHDMESVDSEYYNSLRWILENDPAELDLRFIVDEELFGQTHQHELKSGGSEIVVTNKNKRDYIHLVIQWRFVSRVQKQMAAFKEGFFELIPQDLIKIFDENELELLMCGLGDVDVADWKLHTKYKNGYSVNHQVIQWFWKAVLMMDSEKRIRLLQFVTGTSRVPMNGFAELYGSNGPQLFTVEQWGTPEKLPRAHTCFNRLDLPPYDSFEDLWDKLLLAIENTQGFDGVD</sequence>
<evidence type="ECO:0000256" key="6">
    <source>
        <dbReference type="ARBA" id="ARBA00022553"/>
    </source>
</evidence>
<dbReference type="Pfam" id="PF00397">
    <property type="entry name" value="WW"/>
    <property type="match status" value="1"/>
</dbReference>
<dbReference type="SUPFAM" id="SSF51045">
    <property type="entry name" value="WW domain"/>
    <property type="match status" value="1"/>
</dbReference>
<dbReference type="GO" id="GO:0050807">
    <property type="term" value="P:regulation of synapse organization"/>
    <property type="evidence" value="ECO:0007669"/>
    <property type="project" value="TreeGrafter"/>
</dbReference>
<dbReference type="OrthoDB" id="423283at2759"/>
<keyword evidence="9 11" id="KW-0833">Ubl conjugation pathway</keyword>
<keyword evidence="6" id="KW-0597">Phosphoprotein</keyword>
<evidence type="ECO:0000256" key="12">
    <source>
        <dbReference type="SAM" id="MobiDB-lite"/>
    </source>
</evidence>
<feature type="domain" description="HECT" evidence="14">
    <location>
        <begin position="209"/>
        <end position="543"/>
    </location>
</feature>
<evidence type="ECO:0000256" key="2">
    <source>
        <dbReference type="ARBA" id="ARBA00004496"/>
    </source>
</evidence>
<dbReference type="GO" id="GO:0061630">
    <property type="term" value="F:ubiquitin protein ligase activity"/>
    <property type="evidence" value="ECO:0007669"/>
    <property type="project" value="UniProtKB-EC"/>
</dbReference>
<dbReference type="EC" id="2.3.2.26" evidence="4"/>
<evidence type="ECO:0000256" key="10">
    <source>
        <dbReference type="ARBA" id="ARBA00022843"/>
    </source>
</evidence>
<evidence type="ECO:0000313" key="15">
    <source>
        <dbReference type="EMBL" id="OXB62251.1"/>
    </source>
</evidence>
<dbReference type="Proteomes" id="UP000198323">
    <property type="component" value="Unassembled WGS sequence"/>
</dbReference>
<accession>A0A226N3Y7</accession>
<dbReference type="Gene3D" id="3.30.2410.10">
    <property type="entry name" value="Hect, E3 ligase catalytic domain"/>
    <property type="match status" value="1"/>
</dbReference>
<feature type="domain" description="WW" evidence="13">
    <location>
        <begin position="39"/>
        <end position="72"/>
    </location>
</feature>
<dbReference type="CDD" id="cd00201">
    <property type="entry name" value="WW"/>
    <property type="match status" value="1"/>
</dbReference>
<dbReference type="EMBL" id="MCFN01000225">
    <property type="protein sequence ID" value="OXB62251.1"/>
    <property type="molecule type" value="Genomic_DNA"/>
</dbReference>
<dbReference type="InterPro" id="IPR035983">
    <property type="entry name" value="Hect_E3_ubiquitin_ligase"/>
</dbReference>
<dbReference type="FunFam" id="3.30.2410.10:FF:000001">
    <property type="entry name" value="E3 ubiquitin-protein ligase NEDD4-like"/>
    <property type="match status" value="1"/>
</dbReference>
<keyword evidence="16" id="KW-1185">Reference proteome</keyword>
<dbReference type="Gene3D" id="3.90.1750.10">
    <property type="entry name" value="Hect, E3 ligase catalytic domains"/>
    <property type="match status" value="1"/>
</dbReference>
<gene>
    <name evidence="15" type="ORF">ASZ78_012058</name>
</gene>
<evidence type="ECO:0000256" key="9">
    <source>
        <dbReference type="ARBA" id="ARBA00022786"/>
    </source>
</evidence>
<proteinExistence type="predicted"/>
<dbReference type="PANTHER" id="PTHR11254:SF282">
    <property type="entry name" value="E3 UBIQUITIN-PROTEIN LIGASE NEDD4"/>
    <property type="match status" value="1"/>
</dbReference>
<dbReference type="SMART" id="SM00119">
    <property type="entry name" value="HECTc"/>
    <property type="match status" value="1"/>
</dbReference>
<dbReference type="PROSITE" id="PS01159">
    <property type="entry name" value="WW_DOMAIN_1"/>
    <property type="match status" value="1"/>
</dbReference>
<evidence type="ECO:0000256" key="1">
    <source>
        <dbReference type="ARBA" id="ARBA00000885"/>
    </source>
</evidence>